<dbReference type="InterPro" id="IPR000702">
    <property type="entry name" value="Ribosomal_uL6-like"/>
</dbReference>
<dbReference type="PIRSF" id="PIRSF002162">
    <property type="entry name" value="Ribosomal_L6"/>
    <property type="match status" value="1"/>
</dbReference>
<evidence type="ECO:0000313" key="9">
    <source>
        <dbReference type="EMBL" id="PIZ99589.1"/>
    </source>
</evidence>
<dbReference type="GO" id="GO:0003735">
    <property type="term" value="F:structural constituent of ribosome"/>
    <property type="evidence" value="ECO:0007669"/>
    <property type="project" value="UniProtKB-UniRule"/>
</dbReference>
<accession>A0A2M7VG12</accession>
<organism evidence="9 10">
    <name type="scientific">Candidatus Komeilibacteria bacterium CG_4_10_14_0_2_um_filter_37_10</name>
    <dbReference type="NCBI Taxonomy" id="1974470"/>
    <lineage>
        <taxon>Bacteria</taxon>
        <taxon>Candidatus Komeiliibacteriota</taxon>
    </lineage>
</organism>
<comment type="function">
    <text evidence="7">This protein binds to the 23S rRNA, and is important in its secondary structure. It is located near the subunit interface in the base of the L7/L12 stalk, and near the tRNA binding site of the peptidyltransferase center.</text>
</comment>
<sequence>VKRVTINIANQEATVAVDDPTDKFQLSLWGTYASLLKNAVIGVTVGYQKQLEINGVGFKAAMNGGKLLLNIGFSHPVEYLPPTGIEISTEKNVITIKGINKELVGQVAAKIRAMKKPEPYKGKGIKYSDEVVRRKAGKVAKGGEK</sequence>
<dbReference type="GO" id="GO:0019843">
    <property type="term" value="F:rRNA binding"/>
    <property type="evidence" value="ECO:0007669"/>
    <property type="project" value="UniProtKB-UniRule"/>
</dbReference>
<dbReference type="GO" id="GO:0002181">
    <property type="term" value="P:cytoplasmic translation"/>
    <property type="evidence" value="ECO:0007669"/>
    <property type="project" value="TreeGrafter"/>
</dbReference>
<dbReference type="PANTHER" id="PTHR11655">
    <property type="entry name" value="60S/50S RIBOSOMAL PROTEIN L6/L9"/>
    <property type="match status" value="1"/>
</dbReference>
<feature type="non-terminal residue" evidence="9">
    <location>
        <position position="1"/>
    </location>
</feature>
<evidence type="ECO:0000256" key="3">
    <source>
        <dbReference type="ARBA" id="ARBA00023274"/>
    </source>
</evidence>
<dbReference type="InterPro" id="IPR020040">
    <property type="entry name" value="Ribosomal_uL6_a/b-dom"/>
</dbReference>
<dbReference type="PRINTS" id="PR00059">
    <property type="entry name" value="RIBOSOMALL6"/>
</dbReference>
<evidence type="ECO:0000259" key="8">
    <source>
        <dbReference type="Pfam" id="PF00347"/>
    </source>
</evidence>
<dbReference type="InterPro" id="IPR019906">
    <property type="entry name" value="Ribosomal_uL6_bac-type"/>
</dbReference>
<dbReference type="NCBIfam" id="TIGR03654">
    <property type="entry name" value="L6_bact"/>
    <property type="match status" value="1"/>
</dbReference>
<gene>
    <name evidence="9" type="primary">rplF</name>
    <name evidence="9" type="ORF">COX77_01215</name>
</gene>
<dbReference type="FunFam" id="3.90.930.12:FF:000001">
    <property type="entry name" value="50S ribosomal protein L6"/>
    <property type="match status" value="1"/>
</dbReference>
<evidence type="ECO:0000256" key="2">
    <source>
        <dbReference type="ARBA" id="ARBA00022980"/>
    </source>
</evidence>
<evidence type="ECO:0000256" key="4">
    <source>
        <dbReference type="ARBA" id="ARBA00035454"/>
    </source>
</evidence>
<evidence type="ECO:0000256" key="1">
    <source>
        <dbReference type="ARBA" id="ARBA00009356"/>
    </source>
</evidence>
<dbReference type="Gene3D" id="3.90.930.12">
    <property type="entry name" value="Ribosomal protein L6, alpha-beta domain"/>
    <property type="match status" value="2"/>
</dbReference>
<dbReference type="PROSITE" id="PS00525">
    <property type="entry name" value="RIBOSOMAL_L6_1"/>
    <property type="match status" value="1"/>
</dbReference>
<dbReference type="InterPro" id="IPR036789">
    <property type="entry name" value="Ribosomal_uL6-like_a/b-dom_sf"/>
</dbReference>
<dbReference type="Pfam" id="PF00347">
    <property type="entry name" value="Ribosomal_L6"/>
    <property type="match status" value="1"/>
</dbReference>
<dbReference type="PANTHER" id="PTHR11655:SF14">
    <property type="entry name" value="LARGE RIBOSOMAL SUBUNIT PROTEIN UL6M"/>
    <property type="match status" value="1"/>
</dbReference>
<keyword evidence="3 6" id="KW-0687">Ribonucleoprotein</keyword>
<comment type="similarity">
    <text evidence="1 6">Belongs to the universal ribosomal protein uL6 family.</text>
</comment>
<proteinExistence type="inferred from homology"/>
<dbReference type="AlphaFoldDB" id="A0A2M7VG12"/>
<dbReference type="GO" id="GO:0022625">
    <property type="term" value="C:cytosolic large ribosomal subunit"/>
    <property type="evidence" value="ECO:0007669"/>
    <property type="project" value="UniProtKB-UniRule"/>
</dbReference>
<evidence type="ECO:0000256" key="7">
    <source>
        <dbReference type="RuleBase" id="RU003870"/>
    </source>
</evidence>
<keyword evidence="2 6" id="KW-0689">Ribosomal protein</keyword>
<reference evidence="10" key="1">
    <citation type="submission" date="2017-09" db="EMBL/GenBank/DDBJ databases">
        <title>Depth-based differentiation of microbial function through sediment-hosted aquifers and enrichment of novel symbionts in the deep terrestrial subsurface.</title>
        <authorList>
            <person name="Probst A.J."/>
            <person name="Ladd B."/>
            <person name="Jarett J.K."/>
            <person name="Geller-Mcgrath D.E."/>
            <person name="Sieber C.M.K."/>
            <person name="Emerson J.B."/>
            <person name="Anantharaman K."/>
            <person name="Thomas B.C."/>
            <person name="Malmstrom R."/>
            <person name="Stieglmeier M."/>
            <person name="Klingl A."/>
            <person name="Woyke T."/>
            <person name="Ryan C.M."/>
            <person name="Banfield J.F."/>
        </authorList>
    </citation>
    <scope>NUCLEOTIDE SEQUENCE [LARGE SCALE GENOMIC DNA]</scope>
</reference>
<evidence type="ECO:0000256" key="6">
    <source>
        <dbReference type="RuleBase" id="RU003869"/>
    </source>
</evidence>
<evidence type="ECO:0000313" key="10">
    <source>
        <dbReference type="Proteomes" id="UP000230405"/>
    </source>
</evidence>
<dbReference type="EMBL" id="PFPO01000021">
    <property type="protein sequence ID" value="PIZ99589.1"/>
    <property type="molecule type" value="Genomic_DNA"/>
</dbReference>
<comment type="caution">
    <text evidence="9">The sequence shown here is derived from an EMBL/GenBank/DDBJ whole genome shotgun (WGS) entry which is preliminary data.</text>
</comment>
<dbReference type="Proteomes" id="UP000230405">
    <property type="component" value="Unassembled WGS sequence"/>
</dbReference>
<feature type="domain" description="Large ribosomal subunit protein uL6 alpha-beta" evidence="8">
    <location>
        <begin position="55"/>
        <end position="127"/>
    </location>
</feature>
<dbReference type="SUPFAM" id="SSF56053">
    <property type="entry name" value="Ribosomal protein L6"/>
    <property type="match status" value="1"/>
</dbReference>
<keyword evidence="7" id="KW-0694">RNA-binding</keyword>
<evidence type="ECO:0000256" key="5">
    <source>
        <dbReference type="NCBIfam" id="TIGR03654"/>
    </source>
</evidence>
<name>A0A2M7VG12_9BACT</name>
<protein>
    <recommendedName>
        <fullName evidence="4 5">50S ribosomal protein L6</fullName>
    </recommendedName>
</protein>
<keyword evidence="7" id="KW-0699">rRNA-binding</keyword>
<dbReference type="InterPro" id="IPR002358">
    <property type="entry name" value="Ribosomal_uL6_CS"/>
</dbReference>